<comment type="caution">
    <text evidence="10">The sequence shown here is derived from an EMBL/GenBank/DDBJ whole genome shotgun (WGS) entry which is preliminary data.</text>
</comment>
<organism evidence="10 11">
    <name type="scientific">Edaphochlamys debaryana</name>
    <dbReference type="NCBI Taxonomy" id="47281"/>
    <lineage>
        <taxon>Eukaryota</taxon>
        <taxon>Viridiplantae</taxon>
        <taxon>Chlorophyta</taxon>
        <taxon>core chlorophytes</taxon>
        <taxon>Chlorophyceae</taxon>
        <taxon>CS clade</taxon>
        <taxon>Chlamydomonadales</taxon>
        <taxon>Chlamydomonadales incertae sedis</taxon>
        <taxon>Edaphochlamys</taxon>
    </lineage>
</organism>
<dbReference type="GO" id="GO:0000779">
    <property type="term" value="C:condensed chromosome, centromeric region"/>
    <property type="evidence" value="ECO:0007669"/>
    <property type="project" value="TreeGrafter"/>
</dbReference>
<evidence type="ECO:0000259" key="9">
    <source>
        <dbReference type="Pfam" id="PF12922"/>
    </source>
</evidence>
<keyword evidence="11" id="KW-1185">Reference proteome</keyword>
<evidence type="ECO:0000256" key="1">
    <source>
        <dbReference type="ARBA" id="ARBA00004123"/>
    </source>
</evidence>
<feature type="compositionally biased region" description="Pro residues" evidence="7">
    <location>
        <begin position="1223"/>
        <end position="1233"/>
    </location>
</feature>
<feature type="compositionally biased region" description="Low complexity" evidence="7">
    <location>
        <begin position="1744"/>
        <end position="1759"/>
    </location>
</feature>
<feature type="compositionally biased region" description="Acidic residues" evidence="7">
    <location>
        <begin position="1441"/>
        <end position="1469"/>
    </location>
</feature>
<dbReference type="InterPro" id="IPR032682">
    <property type="entry name" value="Cnd1_C"/>
</dbReference>
<feature type="compositionally biased region" description="Low complexity" evidence="7">
    <location>
        <begin position="1501"/>
        <end position="1512"/>
    </location>
</feature>
<dbReference type="OrthoDB" id="436262at2759"/>
<dbReference type="InterPro" id="IPR024324">
    <property type="entry name" value="Condensin_cplx_su1_N"/>
</dbReference>
<feature type="region of interest" description="Disordered" evidence="7">
    <location>
        <begin position="470"/>
        <end position="514"/>
    </location>
</feature>
<dbReference type="Proteomes" id="UP000612055">
    <property type="component" value="Unassembled WGS sequence"/>
</dbReference>
<feature type="compositionally biased region" description="Low complexity" evidence="7">
    <location>
        <begin position="1639"/>
        <end position="1648"/>
    </location>
</feature>
<dbReference type="PANTHER" id="PTHR14222">
    <property type="entry name" value="CONDENSIN"/>
    <property type="match status" value="1"/>
</dbReference>
<evidence type="ECO:0000256" key="5">
    <source>
        <dbReference type="ARBA" id="ARBA00023242"/>
    </source>
</evidence>
<dbReference type="GO" id="GO:0042393">
    <property type="term" value="F:histone binding"/>
    <property type="evidence" value="ECO:0007669"/>
    <property type="project" value="TreeGrafter"/>
</dbReference>
<dbReference type="Gene3D" id="1.25.10.10">
    <property type="entry name" value="Leucine-rich Repeat Variant"/>
    <property type="match status" value="1"/>
</dbReference>
<evidence type="ECO:0000256" key="4">
    <source>
        <dbReference type="ARBA" id="ARBA00023067"/>
    </source>
</evidence>
<dbReference type="GO" id="GO:0000796">
    <property type="term" value="C:condensin complex"/>
    <property type="evidence" value="ECO:0007669"/>
    <property type="project" value="TreeGrafter"/>
</dbReference>
<dbReference type="PANTHER" id="PTHR14222:SF2">
    <property type="entry name" value="CONDENSIN COMPLEX SUBUNIT 1"/>
    <property type="match status" value="1"/>
</dbReference>
<dbReference type="InterPro" id="IPR016024">
    <property type="entry name" value="ARM-type_fold"/>
</dbReference>
<feature type="compositionally biased region" description="Low complexity" evidence="7">
    <location>
        <begin position="1417"/>
        <end position="1433"/>
    </location>
</feature>
<sequence length="1770" mass="182905">MDLFVIPRKLEELELERAGQWVADAPDLETVTAEDAEGAAESVIAALADGLLEIVRQPTLEAAYVAVRSFAALSNDTALRLTDALRNALNTVATRGLEELAHEGLEKSNPAVVAHLSTIHACVFFLYCIHGCVREAVAQEAEQRKTEKPSKGRGKKAADAGAASFWAAPLEKLVRALTRLLQAELDGLLYRSPADKARLVELCVLTAARCMEDPAAAKQPHCAALVALAATRHAAGTGSLDVAASELFRLATTFEPHGKDAALAAAKAAIASFNSPNLARALVARFCDMAPEDWEAVGDLAVVKRAGDLLYGIARELPAVMHVAISQLMPYFGCQSKATLRGRLVQCLGALVAWYRGREVDERGNPVLQKSLLGCVAELLARCNDKGAIVREDALGEVKELVRGSLWPLEQRPAAARRAEARLTDSVSVAKQALELLEALAEACLPAMRGCPEANLNRMIARGEEKLKTMTPDVQAEGEEQEQLRWETEGGEAGGGGTQPAAAGQAEGEGEGAEAGVVPGTIMPTQMEEAPGPAAGGEADPLSGMTYSQVRMVVATAKVNLEVIQLLRASLPEVEALLQSESAPVAMQASKLLTLCRLRELAGSEDAQRRVWHMVFAKEENVQGHVLHAFYNALQPTDGPAASPAAELRCMEERLLAMVHDLRLCDLQALDELMRLALHRGIKSGEPPLLGANLTARLLSHLKDAILKAVLLCDSGPEESRPALLTAQRYATLVGMVARHAPAQALAGPGRGAAGAGAGLQLLAECLGSSHTVLKDPVLVRTLATALGDVAPALPPSAAGALTAALTKLLSVLLSAHLPPAGWPAAARAALGALYQVHPRPHTLLEPLLHTLAREALGASAAGQGPGSFGGAAGGSQAGRTGHSQGGLAATATMGGAATATAGGGAAAAPRLGCPAEQLSRAVFLVGCVATQQLVLVDALAKRVRAERTAAERAAAAAGADDLSSQLGTSQAKEAQLDAWQDELEAEISFGSSLVGVWGQLISGICRTPDLLGPQYGSLGAAALGALTKLMALDVGYCEANCPVFFTRLTASGAVRLPAPTRCDLLVALGDLGRRHPNTLEPWTERMFECLQDEDEAVRITCLRVLSHLILSDMTKPKGHMGHVARCLVARSQPVRELAVCLFNSLAKKSKGGANKVYQYLPEIISSATRPCGPGQQPMAEQDFKEMMQRLLGYIKSDKLADPLKERLCERFANVVCEGPYVPPPPLPQPEPEPSSAATGAAGAADAGAAAAAASASATQAATLAGPTASAMTAQTAATQPAASQAQTQAQAQPAAAWTAAGHEAAVREWRCLAECLCLLDFSEKGMGHIIKRLKHYKHALGDEGVYLKFKGLAAHGRKGNRSAELKADVGTYEKDLDDAHASLADEQRQRAEAAAKAAAALAAAAAEAAEAEARAAAEQQAQAAPAASEAARGGAGAEGMEQDGEAVEGEEEEEMADAVEEEAEEEAEGSAALDPSPQHQQQGVQQGEEEEGEEEEDGDVGPAASEAADASESFRDCREEVSTAGGSAAGPGPAAAGADDEEEVAAPPRGRRRAAVEARGAGEEEEEEADGEEEDEFEDAAEEGEGQEEEEAEGMDVDEAAEEAGAEADDGAVTPAPGRTRRAHLADGDGGPAPMAEGTPMAITPAPAGGGGGSPSWSGSAFNRRRQPALAAAAAAAGTPGADGMAWSPAPGAGGRGLAKTPLAAAQPPSRLQGENAAGGVGGGAGAGGAFGGFRAVKPDPEAAAAAPLGPLGPVVGVRIKPDPDALRR</sequence>
<dbReference type="GO" id="GO:0005634">
    <property type="term" value="C:nucleus"/>
    <property type="evidence" value="ECO:0007669"/>
    <property type="project" value="UniProtKB-SubCell"/>
</dbReference>
<keyword evidence="5" id="KW-0539">Nucleus</keyword>
<evidence type="ECO:0008006" key="12">
    <source>
        <dbReference type="Google" id="ProtNLM"/>
    </source>
</evidence>
<feature type="region of interest" description="Disordered" evidence="7">
    <location>
        <begin position="1223"/>
        <end position="1242"/>
    </location>
</feature>
<evidence type="ECO:0000313" key="11">
    <source>
        <dbReference type="Proteomes" id="UP000612055"/>
    </source>
</evidence>
<evidence type="ECO:0000256" key="3">
    <source>
        <dbReference type="ARBA" id="ARBA00022776"/>
    </source>
</evidence>
<proteinExistence type="predicted"/>
<dbReference type="InterPro" id="IPR011989">
    <property type="entry name" value="ARM-like"/>
</dbReference>
<feature type="compositionally biased region" description="Low complexity" evidence="7">
    <location>
        <begin position="1670"/>
        <end position="1687"/>
    </location>
</feature>
<feature type="compositionally biased region" description="Gly residues" evidence="7">
    <location>
        <begin position="1718"/>
        <end position="1733"/>
    </location>
</feature>
<dbReference type="Pfam" id="PF12922">
    <property type="entry name" value="Cnd1_N"/>
    <property type="match status" value="1"/>
</dbReference>
<comment type="subcellular location">
    <subcellularLocation>
        <location evidence="1">Nucleus</location>
    </subcellularLocation>
</comment>
<feature type="region of interest" description="Disordered" evidence="7">
    <location>
        <begin position="868"/>
        <end position="889"/>
    </location>
</feature>
<reference evidence="10" key="1">
    <citation type="journal article" date="2020" name="bioRxiv">
        <title>Comparative genomics of Chlamydomonas.</title>
        <authorList>
            <person name="Craig R.J."/>
            <person name="Hasan A.R."/>
            <person name="Ness R.W."/>
            <person name="Keightley P.D."/>
        </authorList>
    </citation>
    <scope>NUCLEOTIDE SEQUENCE</scope>
    <source>
        <strain evidence="10">CCAP 11/70</strain>
    </source>
</reference>
<name>A0A836BUI3_9CHLO</name>
<dbReference type="GO" id="GO:0051301">
    <property type="term" value="P:cell division"/>
    <property type="evidence" value="ECO:0007669"/>
    <property type="project" value="UniProtKB-KW"/>
</dbReference>
<keyword evidence="4" id="KW-0226">DNA condensation</keyword>
<accession>A0A836BUI3</accession>
<dbReference type="SUPFAM" id="SSF48371">
    <property type="entry name" value="ARM repeat"/>
    <property type="match status" value="1"/>
</dbReference>
<protein>
    <recommendedName>
        <fullName evidence="12">Condensin complex subunit 1</fullName>
    </recommendedName>
</protein>
<evidence type="ECO:0000313" key="10">
    <source>
        <dbReference type="EMBL" id="KAG2488008.1"/>
    </source>
</evidence>
<feature type="domain" description="Condensin complex subunit 1 C-terminal" evidence="8">
    <location>
        <begin position="1062"/>
        <end position="1214"/>
    </location>
</feature>
<feature type="compositionally biased region" description="Acidic residues" evidence="7">
    <location>
        <begin position="1488"/>
        <end position="1500"/>
    </location>
</feature>
<dbReference type="EMBL" id="JAEHOE010000089">
    <property type="protein sequence ID" value="KAG2488008.1"/>
    <property type="molecule type" value="Genomic_DNA"/>
</dbReference>
<feature type="compositionally biased region" description="Basic and acidic residues" evidence="7">
    <location>
        <begin position="1513"/>
        <end position="1522"/>
    </location>
</feature>
<dbReference type="InterPro" id="IPR026971">
    <property type="entry name" value="CND1/NCAPD3"/>
</dbReference>
<feature type="region of interest" description="Disordered" evidence="7">
    <location>
        <begin position="1417"/>
        <end position="1770"/>
    </location>
</feature>
<feature type="compositionally biased region" description="Acidic residues" evidence="7">
    <location>
        <begin position="1564"/>
        <end position="1611"/>
    </location>
</feature>
<feature type="domain" description="Condensin complex subunit 1 N-terminal" evidence="9">
    <location>
        <begin position="80"/>
        <end position="224"/>
    </location>
</feature>
<feature type="compositionally biased region" description="Gly residues" evidence="7">
    <location>
        <begin position="868"/>
        <end position="877"/>
    </location>
</feature>
<evidence type="ECO:0000256" key="7">
    <source>
        <dbReference type="SAM" id="MobiDB-lite"/>
    </source>
</evidence>
<keyword evidence="6" id="KW-0131">Cell cycle</keyword>
<feature type="compositionally biased region" description="Basic and acidic residues" evidence="7">
    <location>
        <begin position="1761"/>
        <end position="1770"/>
    </location>
</feature>
<keyword evidence="2" id="KW-0132">Cell division</keyword>
<keyword evidence="3" id="KW-0498">Mitosis</keyword>
<dbReference type="Pfam" id="PF12717">
    <property type="entry name" value="Cnd1"/>
    <property type="match status" value="1"/>
</dbReference>
<evidence type="ECO:0000256" key="2">
    <source>
        <dbReference type="ARBA" id="ARBA00022618"/>
    </source>
</evidence>
<evidence type="ECO:0000256" key="6">
    <source>
        <dbReference type="ARBA" id="ARBA00023306"/>
    </source>
</evidence>
<dbReference type="GO" id="GO:0010032">
    <property type="term" value="P:meiotic chromosome condensation"/>
    <property type="evidence" value="ECO:0007669"/>
    <property type="project" value="TreeGrafter"/>
</dbReference>
<gene>
    <name evidence="10" type="ORF">HYH03_013445</name>
</gene>
<feature type="compositionally biased region" description="Low complexity" evidence="7">
    <location>
        <begin position="1525"/>
        <end position="1538"/>
    </location>
</feature>
<dbReference type="GO" id="GO:0007076">
    <property type="term" value="P:mitotic chromosome condensation"/>
    <property type="evidence" value="ECO:0007669"/>
    <property type="project" value="InterPro"/>
</dbReference>
<evidence type="ECO:0000259" key="8">
    <source>
        <dbReference type="Pfam" id="PF12717"/>
    </source>
</evidence>